<evidence type="ECO:0000313" key="2">
    <source>
        <dbReference type="EMBL" id="PIA62201.1"/>
    </source>
</evidence>
<dbReference type="InterPro" id="IPR011320">
    <property type="entry name" value="RNase_H1_N"/>
</dbReference>
<proteinExistence type="predicted"/>
<dbReference type="InterPro" id="IPR012337">
    <property type="entry name" value="RNaseH-like_sf"/>
</dbReference>
<dbReference type="InterPro" id="IPR009027">
    <property type="entry name" value="Ribosomal_bL9/RNase_H1_N"/>
</dbReference>
<dbReference type="EMBL" id="KZ305019">
    <property type="protein sequence ID" value="PIA62201.1"/>
    <property type="molecule type" value="Genomic_DNA"/>
</dbReference>
<feature type="non-terminal residue" evidence="2">
    <location>
        <position position="1"/>
    </location>
</feature>
<sequence length="412" mass="45429">KIEEKLGEIVLVMIRFFASSSTVCSKTTSHFFNRTYFSTFSSLNYSPSSLSPSLWKRRICVAGVKPIRLCFTLTRFRVHYYSTTTAAPGRKRSKKKKLDPELSTPMEEEKNAFYVVRKGDVVGVYKNLSDCQAQVGSSVCDPSVSVFKGYSLSKDAEEYLTSRGLKNAIYTINAADAGKEDLFGTLVPCPFQHTQPLTLYYNDGIRLIYVQPPSLKDITSKPSPPKRSQEMFESASNLEAFGSSLSTDNSRKHAKLENSVMGQANNRKCVSCSLEFDGASKGNPGLSGAGAVLRADDGSVVWRLREGVGIATNNVAEYRAVLLGLKQALKKGFSHIRVQGDSKLVCMQVQGLWKTKNENMATLCTEVQALKKQFLSFQISHVLRDFNSEADAQANLALNLANGEVAESCDHK</sequence>
<evidence type="ECO:0000259" key="1">
    <source>
        <dbReference type="PROSITE" id="PS50879"/>
    </source>
</evidence>
<evidence type="ECO:0000313" key="3">
    <source>
        <dbReference type="Proteomes" id="UP000230069"/>
    </source>
</evidence>
<dbReference type="GO" id="GO:0004523">
    <property type="term" value="F:RNA-DNA hybrid ribonuclease activity"/>
    <property type="evidence" value="ECO:0007669"/>
    <property type="project" value="InterPro"/>
</dbReference>
<dbReference type="AlphaFoldDB" id="A0A2G5F2H8"/>
<dbReference type="Proteomes" id="UP000230069">
    <property type="component" value="Unassembled WGS sequence"/>
</dbReference>
<reference evidence="2 3" key="1">
    <citation type="submission" date="2017-09" db="EMBL/GenBank/DDBJ databases">
        <title>WGS assembly of Aquilegia coerulea Goldsmith.</title>
        <authorList>
            <person name="Hodges S."/>
            <person name="Kramer E."/>
            <person name="Nordborg M."/>
            <person name="Tomkins J."/>
            <person name="Borevitz J."/>
            <person name="Derieg N."/>
            <person name="Yan J."/>
            <person name="Mihaltcheva S."/>
            <person name="Hayes R.D."/>
            <person name="Rokhsar D."/>
        </authorList>
    </citation>
    <scope>NUCLEOTIDE SEQUENCE [LARGE SCALE GENOMIC DNA]</scope>
    <source>
        <strain evidence="3">cv. Goldsmith</strain>
    </source>
</reference>
<dbReference type="Gene3D" id="3.40.970.10">
    <property type="entry name" value="Ribonuclease H1, N-terminal domain"/>
    <property type="match status" value="1"/>
</dbReference>
<dbReference type="GO" id="GO:0003676">
    <property type="term" value="F:nucleic acid binding"/>
    <property type="evidence" value="ECO:0007669"/>
    <property type="project" value="InterPro"/>
</dbReference>
<dbReference type="FunFam" id="3.30.420.10:FF:000076">
    <property type="entry name" value="RBR-type E3 ubiquitin transferase"/>
    <property type="match status" value="1"/>
</dbReference>
<protein>
    <recommendedName>
        <fullName evidence="1">RNase H type-1 domain-containing protein</fullName>
    </recommendedName>
</protein>
<accession>A0A2G5F2H8</accession>
<dbReference type="InterPro" id="IPR036397">
    <property type="entry name" value="RNaseH_sf"/>
</dbReference>
<dbReference type="Gene3D" id="3.30.420.10">
    <property type="entry name" value="Ribonuclease H-like superfamily/Ribonuclease H"/>
    <property type="match status" value="1"/>
</dbReference>
<dbReference type="PANTHER" id="PTHR46387:SF40">
    <property type="entry name" value="POLYNUCLEOTIDYL TRANSFERASE, RIBONUCLEASE H-LIKE SUPERFAMILY PROTEIN"/>
    <property type="match status" value="1"/>
</dbReference>
<feature type="domain" description="RNase H type-1" evidence="1">
    <location>
        <begin position="268"/>
        <end position="399"/>
    </location>
</feature>
<dbReference type="SUPFAM" id="SSF53098">
    <property type="entry name" value="Ribonuclease H-like"/>
    <property type="match status" value="1"/>
</dbReference>
<dbReference type="SUPFAM" id="SSF55658">
    <property type="entry name" value="L9 N-domain-like"/>
    <property type="match status" value="1"/>
</dbReference>
<dbReference type="Pfam" id="PF13456">
    <property type="entry name" value="RVT_3"/>
    <property type="match status" value="1"/>
</dbReference>
<dbReference type="InterPro" id="IPR037056">
    <property type="entry name" value="RNase_H1_N_sf"/>
</dbReference>
<dbReference type="PROSITE" id="PS50879">
    <property type="entry name" value="RNASE_H_1"/>
    <property type="match status" value="1"/>
</dbReference>
<dbReference type="InterPro" id="IPR002156">
    <property type="entry name" value="RNaseH_domain"/>
</dbReference>
<organism evidence="2 3">
    <name type="scientific">Aquilegia coerulea</name>
    <name type="common">Rocky mountain columbine</name>
    <dbReference type="NCBI Taxonomy" id="218851"/>
    <lineage>
        <taxon>Eukaryota</taxon>
        <taxon>Viridiplantae</taxon>
        <taxon>Streptophyta</taxon>
        <taxon>Embryophyta</taxon>
        <taxon>Tracheophyta</taxon>
        <taxon>Spermatophyta</taxon>
        <taxon>Magnoliopsida</taxon>
        <taxon>Ranunculales</taxon>
        <taxon>Ranunculaceae</taxon>
        <taxon>Thalictroideae</taxon>
        <taxon>Aquilegia</taxon>
    </lineage>
</organism>
<dbReference type="CDD" id="cd09279">
    <property type="entry name" value="RNase_HI_like"/>
    <property type="match status" value="1"/>
</dbReference>
<gene>
    <name evidence="2" type="ORF">AQUCO_00200294v1</name>
</gene>
<keyword evidence="3" id="KW-1185">Reference proteome</keyword>
<dbReference type="PANTHER" id="PTHR46387">
    <property type="entry name" value="POLYNUCLEOTIDYL TRANSFERASE, RIBONUCLEASE H-LIKE SUPERFAMILY PROTEIN"/>
    <property type="match status" value="1"/>
</dbReference>
<name>A0A2G5F2H8_AQUCA</name>
<dbReference type="OrthoDB" id="2016287at2759"/>
<dbReference type="Pfam" id="PF01693">
    <property type="entry name" value="Cauli_VI"/>
    <property type="match status" value="1"/>
</dbReference>